<feature type="domain" description="C2H2-type" evidence="6">
    <location>
        <begin position="253"/>
        <end position="280"/>
    </location>
</feature>
<feature type="domain" description="C2H2-type" evidence="6">
    <location>
        <begin position="295"/>
        <end position="323"/>
    </location>
</feature>
<proteinExistence type="predicted"/>
<keyword evidence="8" id="KW-1185">Reference proteome</keyword>
<dbReference type="SMART" id="SM00355">
    <property type="entry name" value="ZnF_C2H2"/>
    <property type="match status" value="15"/>
</dbReference>
<keyword evidence="3 5" id="KW-0863">Zinc-finger</keyword>
<gene>
    <name evidence="7" type="ORF">EGW08_008830</name>
</gene>
<dbReference type="Pfam" id="PF00096">
    <property type="entry name" value="zf-C2H2"/>
    <property type="match status" value="4"/>
</dbReference>
<dbReference type="PROSITE" id="PS50157">
    <property type="entry name" value="ZINC_FINGER_C2H2_2"/>
    <property type="match status" value="11"/>
</dbReference>
<evidence type="ECO:0000256" key="4">
    <source>
        <dbReference type="ARBA" id="ARBA00022833"/>
    </source>
</evidence>
<dbReference type="GO" id="GO:0000981">
    <property type="term" value="F:DNA-binding transcription factor activity, RNA polymerase II-specific"/>
    <property type="evidence" value="ECO:0007669"/>
    <property type="project" value="TreeGrafter"/>
</dbReference>
<dbReference type="Proteomes" id="UP000271974">
    <property type="component" value="Unassembled WGS sequence"/>
</dbReference>
<sequence>MAAKETEFNYKIDVLQEGDTNTNGEMIIIYNYDGAELTPELLAKTLEELSTQTSLNRSVLIENGSLDDEQKLSTPDTVKVENVDSEVLFGIENSMICSNDFEISPALLSAGAADDCEKLKEEHNLKLEVIVQDATTGATICPTTDAQNNYITNEQKQHQEEATEYVSEYSTHILNSTVSQSSISVENHWSDCAGASPPCVNSDGPGEAPIDEKSAGKELIKSEYHCDDCDFITYTEIDFQRHQKREHHASTPFICCYCLKAFKLELTLDIHKLSHTIKSDSQLNLKYIHQVSKFFSCPVCDFQYQRKPQLMMHMATTHKGDKYLFCDECNYSCLSEEKLLAHKQTTSHKAERTLCPLCGASTKNLRQHVRTAHNENRPFKCDICGFKAKTITNLKTHLNTHDPVKQIHCLHCSYRCRTNDQLKKHMVRHSTEKKFKCTLCTFACKTAMSLKRHMQIHEKPGKYICKVCNFSTPDKLILKEHKNTHHKLKPRFICRECSVEFKRPLELRKHALSVHKSDKTQFCSYCEFSCNTSHELRSHMEEHFGKYSFVCSICGYSSRIKASYRRHMERHNKIKNFQCPHCDYACVEKYDLQKHIAHRHSEEKPYSCPYCPYTCKFKPRLNNHISFIHSDEKPFFCKLCPYTGKSAESLKKHMVHH</sequence>
<dbReference type="PANTHER" id="PTHR24408:SF64">
    <property type="entry name" value="LINKING IMMUNITY AND METABOLISM-RELATED"/>
    <property type="match status" value="1"/>
</dbReference>
<feature type="domain" description="C2H2-type" evidence="6">
    <location>
        <begin position="577"/>
        <end position="605"/>
    </location>
</feature>
<dbReference type="SUPFAM" id="SSF57667">
    <property type="entry name" value="beta-beta-alpha zinc fingers"/>
    <property type="match status" value="9"/>
</dbReference>
<dbReference type="GO" id="GO:0043565">
    <property type="term" value="F:sequence-specific DNA binding"/>
    <property type="evidence" value="ECO:0007669"/>
    <property type="project" value="TreeGrafter"/>
</dbReference>
<comment type="caution">
    <text evidence="7">The sequence shown here is derived from an EMBL/GenBank/DDBJ whole genome shotgun (WGS) entry which is preliminary data.</text>
</comment>
<feature type="domain" description="C2H2-type" evidence="6">
    <location>
        <begin position="224"/>
        <end position="252"/>
    </location>
</feature>
<evidence type="ECO:0000313" key="7">
    <source>
        <dbReference type="EMBL" id="RUS83409.1"/>
    </source>
</evidence>
<keyword evidence="4" id="KW-0862">Zinc</keyword>
<dbReference type="InterPro" id="IPR013087">
    <property type="entry name" value="Znf_C2H2_type"/>
</dbReference>
<feature type="domain" description="C2H2-type" evidence="6">
    <location>
        <begin position="379"/>
        <end position="406"/>
    </location>
</feature>
<dbReference type="AlphaFoldDB" id="A0A3S1BGG8"/>
<dbReference type="STRING" id="188477.A0A3S1BGG8"/>
<feature type="domain" description="C2H2-type" evidence="6">
    <location>
        <begin position="324"/>
        <end position="353"/>
    </location>
</feature>
<protein>
    <recommendedName>
        <fullName evidence="6">C2H2-type domain-containing protein</fullName>
    </recommendedName>
</protein>
<evidence type="ECO:0000256" key="5">
    <source>
        <dbReference type="PROSITE-ProRule" id="PRU00042"/>
    </source>
</evidence>
<dbReference type="PROSITE" id="PS00028">
    <property type="entry name" value="ZINC_FINGER_C2H2_1"/>
    <property type="match status" value="9"/>
</dbReference>
<feature type="domain" description="C2H2-type" evidence="6">
    <location>
        <begin position="492"/>
        <end position="520"/>
    </location>
</feature>
<name>A0A3S1BGG8_ELYCH</name>
<dbReference type="OrthoDB" id="6077919at2759"/>
<dbReference type="PANTHER" id="PTHR24408">
    <property type="entry name" value="ZINC FINGER PROTEIN"/>
    <property type="match status" value="1"/>
</dbReference>
<dbReference type="GO" id="GO:0005634">
    <property type="term" value="C:nucleus"/>
    <property type="evidence" value="ECO:0007669"/>
    <property type="project" value="TreeGrafter"/>
</dbReference>
<accession>A0A3S1BGG8</accession>
<evidence type="ECO:0000256" key="2">
    <source>
        <dbReference type="ARBA" id="ARBA00022737"/>
    </source>
</evidence>
<feature type="domain" description="C2H2-type" evidence="6">
    <location>
        <begin position="463"/>
        <end position="490"/>
    </location>
</feature>
<evidence type="ECO:0000256" key="3">
    <source>
        <dbReference type="ARBA" id="ARBA00022771"/>
    </source>
</evidence>
<keyword evidence="2" id="KW-0677">Repeat</keyword>
<feature type="domain" description="C2H2-type" evidence="6">
    <location>
        <begin position="549"/>
        <end position="576"/>
    </location>
</feature>
<dbReference type="Gene3D" id="3.30.160.60">
    <property type="entry name" value="Classic Zinc Finger"/>
    <property type="match status" value="8"/>
</dbReference>
<organism evidence="7 8">
    <name type="scientific">Elysia chlorotica</name>
    <name type="common">Eastern emerald elysia</name>
    <name type="synonym">Sea slug</name>
    <dbReference type="NCBI Taxonomy" id="188477"/>
    <lineage>
        <taxon>Eukaryota</taxon>
        <taxon>Metazoa</taxon>
        <taxon>Spiralia</taxon>
        <taxon>Lophotrochozoa</taxon>
        <taxon>Mollusca</taxon>
        <taxon>Gastropoda</taxon>
        <taxon>Heterobranchia</taxon>
        <taxon>Euthyneura</taxon>
        <taxon>Panpulmonata</taxon>
        <taxon>Sacoglossa</taxon>
        <taxon>Placobranchoidea</taxon>
        <taxon>Plakobranchidae</taxon>
        <taxon>Elysia</taxon>
    </lineage>
</organism>
<evidence type="ECO:0000259" key="6">
    <source>
        <dbReference type="PROSITE" id="PS50157"/>
    </source>
</evidence>
<keyword evidence="1" id="KW-0479">Metal-binding</keyword>
<reference evidence="7 8" key="1">
    <citation type="submission" date="2019-01" db="EMBL/GenBank/DDBJ databases">
        <title>A draft genome assembly of the solar-powered sea slug Elysia chlorotica.</title>
        <authorList>
            <person name="Cai H."/>
            <person name="Li Q."/>
            <person name="Fang X."/>
            <person name="Li J."/>
            <person name="Curtis N.E."/>
            <person name="Altenburger A."/>
            <person name="Shibata T."/>
            <person name="Feng M."/>
            <person name="Maeda T."/>
            <person name="Schwartz J.A."/>
            <person name="Shigenobu S."/>
            <person name="Lundholm N."/>
            <person name="Nishiyama T."/>
            <person name="Yang H."/>
            <person name="Hasebe M."/>
            <person name="Li S."/>
            <person name="Pierce S.K."/>
            <person name="Wang J."/>
        </authorList>
    </citation>
    <scope>NUCLEOTIDE SEQUENCE [LARGE SCALE GENOMIC DNA]</scope>
    <source>
        <strain evidence="7">EC2010</strain>
        <tissue evidence="7">Whole organism of an adult</tissue>
    </source>
</reference>
<evidence type="ECO:0000313" key="8">
    <source>
        <dbReference type="Proteomes" id="UP000271974"/>
    </source>
</evidence>
<evidence type="ECO:0000256" key="1">
    <source>
        <dbReference type="ARBA" id="ARBA00022723"/>
    </source>
</evidence>
<dbReference type="InterPro" id="IPR036236">
    <property type="entry name" value="Znf_C2H2_sf"/>
</dbReference>
<dbReference type="EMBL" id="RQTK01000244">
    <property type="protein sequence ID" value="RUS83409.1"/>
    <property type="molecule type" value="Genomic_DNA"/>
</dbReference>
<feature type="non-terminal residue" evidence="7">
    <location>
        <position position="657"/>
    </location>
</feature>
<feature type="domain" description="C2H2-type" evidence="6">
    <location>
        <begin position="606"/>
        <end position="634"/>
    </location>
</feature>
<feature type="domain" description="C2H2-type" evidence="6">
    <location>
        <begin position="407"/>
        <end position="434"/>
    </location>
</feature>
<dbReference type="GO" id="GO:0008270">
    <property type="term" value="F:zinc ion binding"/>
    <property type="evidence" value="ECO:0007669"/>
    <property type="project" value="UniProtKB-KW"/>
</dbReference>